<gene>
    <name evidence="7" type="primary">rpsD</name>
    <name evidence="11" type="ORF">COV06_00985</name>
</gene>
<proteinExistence type="inferred from homology"/>
<dbReference type="Gene3D" id="1.10.1050.10">
    <property type="entry name" value="Ribosomal Protein S4 Delta 41, Chain A, domain 1"/>
    <property type="match status" value="1"/>
</dbReference>
<dbReference type="FunFam" id="3.10.290.10:FF:000001">
    <property type="entry name" value="30S ribosomal protein S4"/>
    <property type="match status" value="1"/>
</dbReference>
<dbReference type="GO" id="GO:0003735">
    <property type="term" value="F:structural constituent of ribosome"/>
    <property type="evidence" value="ECO:0007669"/>
    <property type="project" value="InterPro"/>
</dbReference>
<evidence type="ECO:0000256" key="2">
    <source>
        <dbReference type="ARBA" id="ARBA00022730"/>
    </source>
</evidence>
<dbReference type="GO" id="GO:0015935">
    <property type="term" value="C:small ribosomal subunit"/>
    <property type="evidence" value="ECO:0007669"/>
    <property type="project" value="InterPro"/>
</dbReference>
<dbReference type="PROSITE" id="PS00632">
    <property type="entry name" value="RIBOSOMAL_S4"/>
    <property type="match status" value="1"/>
</dbReference>
<name>A0A2H0RNA7_9BACT</name>
<sequence length="205" mass="23441">MAIKKKLGKLSRREGIPLSPSVSIAKVMQRRPYGPGMHGPKQTRKRVSTYGLQLREKQKAKLLYDLREKQFRNYYKKAIRTDGDTGVILIRLLELRLENVVLKMGFAKTRQQARQLVSHKYFTVNGIPVNIRSYKVKSGDIVAFKDTKKDKKIMPDLLVHAETVTVPSWLSVDVKKGSGQVLSEPEGDDLNQPFDPTLIIEFYSR</sequence>
<dbReference type="GO" id="GO:0006412">
    <property type="term" value="P:translation"/>
    <property type="evidence" value="ECO:0007669"/>
    <property type="project" value="UniProtKB-UniRule"/>
</dbReference>
<dbReference type="Gene3D" id="3.10.290.10">
    <property type="entry name" value="RNA-binding S4 domain"/>
    <property type="match status" value="1"/>
</dbReference>
<dbReference type="InterPro" id="IPR022801">
    <property type="entry name" value="Ribosomal_uS4"/>
</dbReference>
<dbReference type="GO" id="GO:0019843">
    <property type="term" value="F:rRNA binding"/>
    <property type="evidence" value="ECO:0007669"/>
    <property type="project" value="UniProtKB-UniRule"/>
</dbReference>
<feature type="domain" description="Small ribosomal subunit protein uS4 N-terminal" evidence="10">
    <location>
        <begin position="5"/>
        <end position="94"/>
    </location>
</feature>
<dbReference type="Pfam" id="PF01479">
    <property type="entry name" value="S4"/>
    <property type="match status" value="1"/>
</dbReference>
<dbReference type="NCBIfam" id="NF003717">
    <property type="entry name" value="PRK05327.1"/>
    <property type="match status" value="1"/>
</dbReference>
<dbReference type="NCBIfam" id="TIGR01017">
    <property type="entry name" value="rpsD_bact"/>
    <property type="match status" value="1"/>
</dbReference>
<dbReference type="PANTHER" id="PTHR11831:SF4">
    <property type="entry name" value="SMALL RIBOSOMAL SUBUNIT PROTEIN US4M"/>
    <property type="match status" value="1"/>
</dbReference>
<protein>
    <recommendedName>
        <fullName evidence="6 7">Small ribosomal subunit protein uS4</fullName>
    </recommendedName>
</protein>
<dbReference type="Pfam" id="PF00163">
    <property type="entry name" value="Ribosomal_S4"/>
    <property type="match status" value="1"/>
</dbReference>
<comment type="caution">
    <text evidence="11">The sequence shown here is derived from an EMBL/GenBank/DDBJ whole genome shotgun (WGS) entry which is preliminary data.</text>
</comment>
<dbReference type="PROSITE" id="PS50889">
    <property type="entry name" value="S4"/>
    <property type="match status" value="1"/>
</dbReference>
<dbReference type="CDD" id="cd00165">
    <property type="entry name" value="S4"/>
    <property type="match status" value="1"/>
</dbReference>
<comment type="similarity">
    <text evidence="1 7 8">Belongs to the universal ribosomal protein uS4 family.</text>
</comment>
<evidence type="ECO:0000259" key="9">
    <source>
        <dbReference type="SMART" id="SM00363"/>
    </source>
</evidence>
<dbReference type="InterPro" id="IPR005709">
    <property type="entry name" value="Ribosomal_uS4_bac-type"/>
</dbReference>
<dbReference type="PANTHER" id="PTHR11831">
    <property type="entry name" value="30S 40S RIBOSOMAL PROTEIN"/>
    <property type="match status" value="1"/>
</dbReference>
<dbReference type="InterPro" id="IPR036986">
    <property type="entry name" value="S4_RNA-bd_sf"/>
</dbReference>
<dbReference type="SMART" id="SM01390">
    <property type="entry name" value="Ribosomal_S4"/>
    <property type="match status" value="1"/>
</dbReference>
<evidence type="ECO:0000256" key="7">
    <source>
        <dbReference type="HAMAP-Rule" id="MF_01306"/>
    </source>
</evidence>
<keyword evidence="5 7" id="KW-0687">Ribonucleoprotein</keyword>
<dbReference type="Proteomes" id="UP000230084">
    <property type="component" value="Unassembled WGS sequence"/>
</dbReference>
<evidence type="ECO:0000256" key="1">
    <source>
        <dbReference type="ARBA" id="ARBA00007465"/>
    </source>
</evidence>
<dbReference type="SUPFAM" id="SSF55174">
    <property type="entry name" value="Alpha-L RNA-binding motif"/>
    <property type="match status" value="1"/>
</dbReference>
<evidence type="ECO:0000259" key="10">
    <source>
        <dbReference type="SMART" id="SM01390"/>
    </source>
</evidence>
<accession>A0A2H0RNA7</accession>
<dbReference type="HAMAP" id="MF_01306_B">
    <property type="entry name" value="Ribosomal_uS4_B"/>
    <property type="match status" value="1"/>
</dbReference>
<evidence type="ECO:0000313" key="11">
    <source>
        <dbReference type="EMBL" id="PIR47960.1"/>
    </source>
</evidence>
<dbReference type="GO" id="GO:0042274">
    <property type="term" value="P:ribosomal small subunit biogenesis"/>
    <property type="evidence" value="ECO:0007669"/>
    <property type="project" value="TreeGrafter"/>
</dbReference>
<evidence type="ECO:0000256" key="3">
    <source>
        <dbReference type="ARBA" id="ARBA00022884"/>
    </source>
</evidence>
<keyword evidence="3 7" id="KW-0694">RNA-binding</keyword>
<dbReference type="InterPro" id="IPR018079">
    <property type="entry name" value="Ribosomal_uS4_CS"/>
</dbReference>
<dbReference type="AlphaFoldDB" id="A0A2H0RNA7"/>
<comment type="subunit">
    <text evidence="7">Part of the 30S ribosomal subunit. Contacts protein S5. The interaction surface between S4 and S5 is involved in control of translational fidelity.</text>
</comment>
<evidence type="ECO:0000256" key="4">
    <source>
        <dbReference type="ARBA" id="ARBA00022980"/>
    </source>
</evidence>
<comment type="function">
    <text evidence="7">One of the primary rRNA binding proteins, it binds directly to 16S rRNA where it nucleates assembly of the body of the 30S subunit.</text>
</comment>
<reference evidence="11 12" key="1">
    <citation type="submission" date="2017-09" db="EMBL/GenBank/DDBJ databases">
        <title>Depth-based differentiation of microbial function through sediment-hosted aquifers and enrichment of novel symbionts in the deep terrestrial subsurface.</title>
        <authorList>
            <person name="Probst A.J."/>
            <person name="Ladd B."/>
            <person name="Jarett J.K."/>
            <person name="Geller-Mcgrath D.E."/>
            <person name="Sieber C.M."/>
            <person name="Emerson J.B."/>
            <person name="Anantharaman K."/>
            <person name="Thomas B.C."/>
            <person name="Malmstrom R."/>
            <person name="Stieglmeier M."/>
            <person name="Klingl A."/>
            <person name="Woyke T."/>
            <person name="Ryan C.M."/>
            <person name="Banfield J.F."/>
        </authorList>
    </citation>
    <scope>NUCLEOTIDE SEQUENCE [LARGE SCALE GENOMIC DNA]</scope>
    <source>
        <strain evidence="11">CG10_big_fil_rev_8_21_14_0_10_50_16</strain>
    </source>
</reference>
<dbReference type="InterPro" id="IPR002942">
    <property type="entry name" value="S4_RNA-bd"/>
</dbReference>
<keyword evidence="2 7" id="KW-0699">rRNA-binding</keyword>
<organism evidence="11 12">
    <name type="scientific">Candidatus Uhrbacteria bacterium CG10_big_fil_rev_8_21_14_0_10_50_16</name>
    <dbReference type="NCBI Taxonomy" id="1975039"/>
    <lineage>
        <taxon>Bacteria</taxon>
        <taxon>Candidatus Uhriibacteriota</taxon>
    </lineage>
</organism>
<keyword evidence="4 7" id="KW-0689">Ribosomal protein</keyword>
<dbReference type="InterPro" id="IPR001912">
    <property type="entry name" value="Ribosomal_uS4_N"/>
</dbReference>
<evidence type="ECO:0000256" key="8">
    <source>
        <dbReference type="RuleBase" id="RU003699"/>
    </source>
</evidence>
<comment type="function">
    <text evidence="7">With S5 and S12 plays an important role in translational accuracy.</text>
</comment>
<evidence type="ECO:0000256" key="5">
    <source>
        <dbReference type="ARBA" id="ARBA00023274"/>
    </source>
</evidence>
<evidence type="ECO:0000256" key="6">
    <source>
        <dbReference type="ARBA" id="ARBA00035254"/>
    </source>
</evidence>
<dbReference type="SMART" id="SM00363">
    <property type="entry name" value="S4"/>
    <property type="match status" value="1"/>
</dbReference>
<feature type="domain" description="RNA-binding S4" evidence="9">
    <location>
        <begin position="95"/>
        <end position="159"/>
    </location>
</feature>
<evidence type="ECO:0000313" key="12">
    <source>
        <dbReference type="Proteomes" id="UP000230084"/>
    </source>
</evidence>
<dbReference type="EMBL" id="PCYM01000001">
    <property type="protein sequence ID" value="PIR47960.1"/>
    <property type="molecule type" value="Genomic_DNA"/>
</dbReference>